<feature type="region of interest" description="Disordered" evidence="2">
    <location>
        <begin position="236"/>
        <end position="259"/>
    </location>
</feature>
<keyword evidence="5" id="KW-1185">Reference proteome</keyword>
<evidence type="ECO:0000256" key="2">
    <source>
        <dbReference type="SAM" id="MobiDB-lite"/>
    </source>
</evidence>
<dbReference type="EMBL" id="FQUO01000012">
    <property type="protein sequence ID" value="SHF82947.1"/>
    <property type="molecule type" value="Genomic_DNA"/>
</dbReference>
<dbReference type="GO" id="GO:0003700">
    <property type="term" value="F:DNA-binding transcription factor activity"/>
    <property type="evidence" value="ECO:0007669"/>
    <property type="project" value="InterPro"/>
</dbReference>
<feature type="region of interest" description="Disordered" evidence="2">
    <location>
        <begin position="342"/>
        <end position="364"/>
    </location>
</feature>
<protein>
    <submittedName>
        <fullName evidence="4">DNA-binding transcriptional regulator, MerR family</fullName>
    </submittedName>
</protein>
<evidence type="ECO:0000259" key="3">
    <source>
        <dbReference type="PROSITE" id="PS50937"/>
    </source>
</evidence>
<feature type="domain" description="HTH merR-type" evidence="3">
    <location>
        <begin position="387"/>
        <end position="457"/>
    </location>
</feature>
<organism evidence="4 5">
    <name type="scientific">Cnuella takakiae</name>
    <dbReference type="NCBI Taxonomy" id="1302690"/>
    <lineage>
        <taxon>Bacteria</taxon>
        <taxon>Pseudomonadati</taxon>
        <taxon>Bacteroidota</taxon>
        <taxon>Chitinophagia</taxon>
        <taxon>Chitinophagales</taxon>
        <taxon>Chitinophagaceae</taxon>
        <taxon>Cnuella</taxon>
    </lineage>
</organism>
<feature type="compositionally biased region" description="Pro residues" evidence="2">
    <location>
        <begin position="298"/>
        <end position="315"/>
    </location>
</feature>
<name>A0A1M5EUS4_9BACT</name>
<feature type="region of interest" description="Disordered" evidence="2">
    <location>
        <begin position="292"/>
        <end position="315"/>
    </location>
</feature>
<evidence type="ECO:0000313" key="5">
    <source>
        <dbReference type="Proteomes" id="UP000184368"/>
    </source>
</evidence>
<proteinExistence type="predicted"/>
<keyword evidence="1 4" id="KW-0238">DNA-binding</keyword>
<dbReference type="SUPFAM" id="SSF46955">
    <property type="entry name" value="Putative DNA-binding domain"/>
    <property type="match status" value="1"/>
</dbReference>
<dbReference type="PANTHER" id="PTHR30204">
    <property type="entry name" value="REDOX-CYCLING DRUG-SENSING TRANSCRIPTIONAL ACTIVATOR SOXR"/>
    <property type="match status" value="1"/>
</dbReference>
<feature type="region of interest" description="Disordered" evidence="2">
    <location>
        <begin position="1"/>
        <end position="52"/>
    </location>
</feature>
<dbReference type="Gene3D" id="1.10.1660.10">
    <property type="match status" value="1"/>
</dbReference>
<dbReference type="InterPro" id="IPR009061">
    <property type="entry name" value="DNA-bd_dom_put_sf"/>
</dbReference>
<dbReference type="InterPro" id="IPR000551">
    <property type="entry name" value="MerR-type_HTH_dom"/>
</dbReference>
<evidence type="ECO:0000313" key="4">
    <source>
        <dbReference type="EMBL" id="SHF82947.1"/>
    </source>
</evidence>
<sequence length="485" mass="52402">MFDLPAPEEQPKEDGIAAPVQPAAGPELALPLEPEPAGISETPTVEQPATSRIEAETDLEYPLYPTLPEPEPFAVAEPEPVIAEQQPEAKAELPVTDSMVEADTVTANSSETEAVDPIDFPAQEMEAPAASPDLQHPEQEAVPLPSAAVETPAPEAVGFVVAESPEHFVAPEVEAIPEPAFEIPTAPAEIAAEVPVAVFTGPIAPVVPAQEAAKAATAVPETVSFVTPNAETRVQAEAATSEALAAEQPEAEPVQQHAPAAPEPIVALRPTAEADIEQVPVQEATPSLVEAVTTVQPEPAPESQPVQEPPAPQPVVVPSSRPYISFDIEVVETNEADIPREFLSGHPITPQGPKVKSTRGRKSIKATEAGPDKILVPEDEELFKKQYYPISEVAVMFGVNISQIRYWENEFPQLKPRKNGKGDRLFRPEDVKMLVLIHDLIRRRKYTLEGAKDYLKLNNGEDMRFPLIQQLQKLKGFLNELKANM</sequence>
<dbReference type="GO" id="GO:0003677">
    <property type="term" value="F:DNA binding"/>
    <property type="evidence" value="ECO:0007669"/>
    <property type="project" value="UniProtKB-KW"/>
</dbReference>
<gene>
    <name evidence="4" type="ORF">SAMN05444008_112200</name>
</gene>
<dbReference type="Proteomes" id="UP000184368">
    <property type="component" value="Unassembled WGS sequence"/>
</dbReference>
<dbReference type="SMART" id="SM00422">
    <property type="entry name" value="HTH_MERR"/>
    <property type="match status" value="1"/>
</dbReference>
<dbReference type="STRING" id="1302690.BUE76_04885"/>
<dbReference type="PROSITE" id="PS50937">
    <property type="entry name" value="HTH_MERR_2"/>
    <property type="match status" value="1"/>
</dbReference>
<dbReference type="AlphaFoldDB" id="A0A1M5EUS4"/>
<dbReference type="CDD" id="cd04765">
    <property type="entry name" value="HTH_MlrA-like_sg2"/>
    <property type="match status" value="1"/>
</dbReference>
<feature type="compositionally biased region" description="Polar residues" evidence="2">
    <location>
        <begin position="41"/>
        <end position="50"/>
    </location>
</feature>
<dbReference type="InterPro" id="IPR047057">
    <property type="entry name" value="MerR_fam"/>
</dbReference>
<dbReference type="RefSeq" id="WP_245798385.1">
    <property type="nucleotide sequence ID" value="NZ_FQUO01000012.1"/>
</dbReference>
<evidence type="ECO:0000256" key="1">
    <source>
        <dbReference type="ARBA" id="ARBA00023125"/>
    </source>
</evidence>
<feature type="compositionally biased region" description="Low complexity" evidence="2">
    <location>
        <begin position="22"/>
        <end position="38"/>
    </location>
</feature>
<reference evidence="4 5" key="1">
    <citation type="submission" date="2016-11" db="EMBL/GenBank/DDBJ databases">
        <authorList>
            <person name="Jaros S."/>
            <person name="Januszkiewicz K."/>
            <person name="Wedrychowicz H."/>
        </authorList>
    </citation>
    <scope>NUCLEOTIDE SEQUENCE [LARGE SCALE GENOMIC DNA]</scope>
    <source>
        <strain evidence="4 5">DSM 26897</strain>
    </source>
</reference>
<dbReference type="Pfam" id="PF13411">
    <property type="entry name" value="MerR_1"/>
    <property type="match status" value="1"/>
</dbReference>
<dbReference type="PANTHER" id="PTHR30204:SF15">
    <property type="entry name" value="BLL5018 PROTEIN"/>
    <property type="match status" value="1"/>
</dbReference>
<accession>A0A1M5EUS4</accession>